<evidence type="ECO:0000313" key="1">
    <source>
        <dbReference type="EMBL" id="PNJ18034.1"/>
    </source>
</evidence>
<comment type="caution">
    <text evidence="1">The sequence shown here is derived from an EMBL/GenBank/DDBJ whole genome shotgun (WGS) entry which is preliminary data.</text>
</comment>
<dbReference type="EMBL" id="NDHI03003585">
    <property type="protein sequence ID" value="PNJ18034.1"/>
    <property type="molecule type" value="Genomic_DNA"/>
</dbReference>
<sequence>NMKSSQSNWMWKKNVLIILSVILKTLQDN</sequence>
<feature type="non-terminal residue" evidence="1">
    <location>
        <position position="1"/>
    </location>
</feature>
<name>A0A2J8SB83_PONAB</name>
<reference evidence="1" key="1">
    <citation type="submission" date="2017-12" db="EMBL/GenBank/DDBJ databases">
        <title>High-resolution comparative analysis of great ape genomes.</title>
        <authorList>
            <person name="Pollen A."/>
            <person name="Hastie A."/>
            <person name="Hormozdiari F."/>
            <person name="Dougherty M."/>
            <person name="Liu R."/>
            <person name="Chaisson M."/>
            <person name="Hoppe E."/>
            <person name="Hill C."/>
            <person name="Pang A."/>
            <person name="Hillier L."/>
            <person name="Baker C."/>
            <person name="Armstrong J."/>
            <person name="Shendure J."/>
            <person name="Paten B."/>
            <person name="Wilson R."/>
            <person name="Chao H."/>
            <person name="Schneider V."/>
            <person name="Ventura M."/>
            <person name="Kronenberg Z."/>
            <person name="Murali S."/>
            <person name="Gordon D."/>
            <person name="Cantsilieris S."/>
            <person name="Munson K."/>
            <person name="Nelson B."/>
            <person name="Raja A."/>
            <person name="Underwood J."/>
            <person name="Diekhans M."/>
            <person name="Fiddes I."/>
            <person name="Haussler D."/>
            <person name="Eichler E."/>
        </authorList>
    </citation>
    <scope>NUCLEOTIDE SEQUENCE [LARGE SCALE GENOMIC DNA]</scope>
    <source>
        <strain evidence="1">Susie</strain>
    </source>
</reference>
<protein>
    <submittedName>
        <fullName evidence="1">GCC2 isoform 4</fullName>
    </submittedName>
</protein>
<dbReference type="AlphaFoldDB" id="A0A2J8SB83"/>
<organism evidence="1">
    <name type="scientific">Pongo abelii</name>
    <name type="common">Sumatran orangutan</name>
    <name type="synonym">Pongo pygmaeus abelii</name>
    <dbReference type="NCBI Taxonomy" id="9601"/>
    <lineage>
        <taxon>Eukaryota</taxon>
        <taxon>Metazoa</taxon>
        <taxon>Chordata</taxon>
        <taxon>Craniata</taxon>
        <taxon>Vertebrata</taxon>
        <taxon>Euteleostomi</taxon>
        <taxon>Mammalia</taxon>
        <taxon>Eutheria</taxon>
        <taxon>Euarchontoglires</taxon>
        <taxon>Primates</taxon>
        <taxon>Haplorrhini</taxon>
        <taxon>Catarrhini</taxon>
        <taxon>Hominidae</taxon>
        <taxon>Pongo</taxon>
    </lineage>
</organism>
<accession>A0A2J8SB83</accession>
<gene>
    <name evidence="1" type="ORF">CR201_G0044237</name>
</gene>
<proteinExistence type="predicted"/>